<evidence type="ECO:0000256" key="1">
    <source>
        <dbReference type="SAM" id="MobiDB-lite"/>
    </source>
</evidence>
<feature type="region of interest" description="Disordered" evidence="1">
    <location>
        <begin position="72"/>
        <end position="95"/>
    </location>
</feature>
<feature type="compositionally biased region" description="Low complexity" evidence="1">
    <location>
        <begin position="78"/>
        <end position="93"/>
    </location>
</feature>
<feature type="transmembrane region" description="Helical" evidence="2">
    <location>
        <begin position="38"/>
        <end position="59"/>
    </location>
</feature>
<sequence length="229" mass="25690">MPTPPEGVTQVPNEMPPIPGVNAPEKKSFFSFLKVPKLNFKFILVSIIAGLLLGAAIYLRIQNKRLKSQLTAIPTPTPSTEPTATPSPTGEPTADWKTYNNQRLKFLFQYPQDYEFNVIPRDDGSGFTLMLGPNNDSLFRISARDKYSKPEALYFLDTPSTGKITINDKMWNIYYLPTGYGDGGTVGSGQPVYGLQLENNQILYTITMYNQKEINSQQNQILSTFEFTN</sequence>
<evidence type="ECO:0000313" key="3">
    <source>
        <dbReference type="EMBL" id="KKS98905.1"/>
    </source>
</evidence>
<protein>
    <submittedName>
        <fullName evidence="3">Uncharacterized protein</fullName>
    </submittedName>
</protein>
<evidence type="ECO:0000256" key="2">
    <source>
        <dbReference type="SAM" id="Phobius"/>
    </source>
</evidence>
<accession>A0A0G1DLZ9</accession>
<reference evidence="3 4" key="1">
    <citation type="journal article" date="2015" name="Nature">
        <title>rRNA introns, odd ribosomes, and small enigmatic genomes across a large radiation of phyla.</title>
        <authorList>
            <person name="Brown C.T."/>
            <person name="Hug L.A."/>
            <person name="Thomas B.C."/>
            <person name="Sharon I."/>
            <person name="Castelle C.J."/>
            <person name="Singh A."/>
            <person name="Wilkins M.J."/>
            <person name="Williams K.H."/>
            <person name="Banfield J.F."/>
        </authorList>
    </citation>
    <scope>NUCLEOTIDE SEQUENCE [LARGE SCALE GENOMIC DNA]</scope>
</reference>
<organism evidence="3 4">
    <name type="scientific">Candidatus Woesebacteria bacterium GW2011_GWB1_43_14</name>
    <dbReference type="NCBI Taxonomy" id="1618578"/>
    <lineage>
        <taxon>Bacteria</taxon>
        <taxon>Candidatus Woeseibacteriota</taxon>
    </lineage>
</organism>
<evidence type="ECO:0000313" key="4">
    <source>
        <dbReference type="Proteomes" id="UP000034090"/>
    </source>
</evidence>
<comment type="caution">
    <text evidence="3">The sequence shown here is derived from an EMBL/GenBank/DDBJ whole genome shotgun (WGS) entry which is preliminary data.</text>
</comment>
<dbReference type="EMBL" id="LCFQ01000001">
    <property type="protein sequence ID" value="KKS98905.1"/>
    <property type="molecule type" value="Genomic_DNA"/>
</dbReference>
<keyword evidence="2" id="KW-0812">Transmembrane</keyword>
<keyword evidence="2" id="KW-1133">Transmembrane helix</keyword>
<dbReference type="AlphaFoldDB" id="A0A0G1DLZ9"/>
<dbReference type="Proteomes" id="UP000034090">
    <property type="component" value="Unassembled WGS sequence"/>
</dbReference>
<keyword evidence="2" id="KW-0472">Membrane</keyword>
<proteinExistence type="predicted"/>
<gene>
    <name evidence="3" type="ORF">UV74_C0001G0015</name>
</gene>
<name>A0A0G1DLZ9_9BACT</name>